<dbReference type="Proteomes" id="UP001083770">
    <property type="component" value="Unassembled WGS sequence"/>
</dbReference>
<evidence type="ECO:0000256" key="3">
    <source>
        <dbReference type="ARBA" id="ARBA00022801"/>
    </source>
</evidence>
<feature type="domain" description="TNase-like" evidence="4">
    <location>
        <begin position="29"/>
        <end position="162"/>
    </location>
</feature>
<dbReference type="InterPro" id="IPR016071">
    <property type="entry name" value="Staphylococal_nuclease_OB-fold"/>
</dbReference>
<dbReference type="EMBL" id="JAPWGW010000001">
    <property type="protein sequence ID" value="MCZ4296616.1"/>
    <property type="molecule type" value="Genomic_DNA"/>
</dbReference>
<dbReference type="PROSITE" id="PS50830">
    <property type="entry name" value="TNASE_3"/>
    <property type="match status" value="1"/>
</dbReference>
<evidence type="ECO:0000259" key="4">
    <source>
        <dbReference type="PROSITE" id="PS50830"/>
    </source>
</evidence>
<reference evidence="5" key="1">
    <citation type="submission" date="2022-12" db="EMBL/GenBank/DDBJ databases">
        <title>Bacterial isolates from different developmental stages of Nematostella vectensis.</title>
        <authorList>
            <person name="Fraune S."/>
        </authorList>
    </citation>
    <scope>NUCLEOTIDE SEQUENCE</scope>
    <source>
        <strain evidence="5">G21632-S1</strain>
    </source>
</reference>
<evidence type="ECO:0000313" key="6">
    <source>
        <dbReference type="Proteomes" id="UP001083770"/>
    </source>
</evidence>
<accession>A0ABT4LQH5</accession>
<evidence type="ECO:0000256" key="2">
    <source>
        <dbReference type="ARBA" id="ARBA00022759"/>
    </source>
</evidence>
<sequence length="259" mass="28243">MRKGLAHVAAALLIVTACGNTDPLSQMQPGERGRVVRIIDGDALVLDTGQSVRLVGLEAPAMNWRDNDPDPFAEDASRMLEDMVMGREVRLYYPGLTRDRYDRALAHVETVDAKGPRFWLNEEMLRRGGARLRVYPDTSAGSDALVQAEREARSEELGLWQEAAYLPLQARAIERETRGFLIVLAELGSEAPVPAENYGARPACARSTADRALVIDIARGAEALCDLPAGTVGEFRGWVSGGRLDLVHPLHFAAQSPGD</sequence>
<dbReference type="PANTHER" id="PTHR12302">
    <property type="entry name" value="EBNA2 BINDING PROTEIN P100"/>
    <property type="match status" value="1"/>
</dbReference>
<evidence type="ECO:0000256" key="1">
    <source>
        <dbReference type="ARBA" id="ARBA00022722"/>
    </source>
</evidence>
<keyword evidence="2" id="KW-0255">Endonuclease</keyword>
<proteinExistence type="predicted"/>
<dbReference type="SMART" id="SM00318">
    <property type="entry name" value="SNc"/>
    <property type="match status" value="1"/>
</dbReference>
<gene>
    <name evidence="5" type="ORF">O4G74_00955</name>
</gene>
<dbReference type="PROSITE" id="PS51257">
    <property type="entry name" value="PROKAR_LIPOPROTEIN"/>
    <property type="match status" value="1"/>
</dbReference>
<protein>
    <submittedName>
        <fullName evidence="5">Thermonuclease family protein</fullName>
    </submittedName>
</protein>
<dbReference type="PANTHER" id="PTHR12302:SF3">
    <property type="entry name" value="SERINE_THREONINE-PROTEIN KINASE 31"/>
    <property type="match status" value="1"/>
</dbReference>
<keyword evidence="3" id="KW-0378">Hydrolase</keyword>
<organism evidence="5 6">
    <name type="scientific">Henriciella marina</name>
    <dbReference type="NCBI Taxonomy" id="453851"/>
    <lineage>
        <taxon>Bacteria</taxon>
        <taxon>Pseudomonadati</taxon>
        <taxon>Pseudomonadota</taxon>
        <taxon>Alphaproteobacteria</taxon>
        <taxon>Hyphomonadales</taxon>
        <taxon>Hyphomonadaceae</taxon>
        <taxon>Henriciella</taxon>
    </lineage>
</organism>
<name>A0ABT4LQH5_9PROT</name>
<dbReference type="Pfam" id="PF00565">
    <property type="entry name" value="SNase"/>
    <property type="match status" value="1"/>
</dbReference>
<dbReference type="RefSeq" id="WP_269400805.1">
    <property type="nucleotide sequence ID" value="NZ_JAPWGW010000001.1"/>
</dbReference>
<keyword evidence="1" id="KW-0540">Nuclease</keyword>
<evidence type="ECO:0000313" key="5">
    <source>
        <dbReference type="EMBL" id="MCZ4296616.1"/>
    </source>
</evidence>
<comment type="caution">
    <text evidence="5">The sequence shown here is derived from an EMBL/GenBank/DDBJ whole genome shotgun (WGS) entry which is preliminary data.</text>
</comment>
<keyword evidence="6" id="KW-1185">Reference proteome</keyword>
<dbReference type="InterPro" id="IPR035437">
    <property type="entry name" value="SNase_OB-fold_sf"/>
</dbReference>
<dbReference type="SUPFAM" id="SSF50199">
    <property type="entry name" value="Staphylococcal nuclease"/>
    <property type="match status" value="1"/>
</dbReference>
<dbReference type="Gene3D" id="2.40.50.90">
    <property type="match status" value="1"/>
</dbReference>